<feature type="compositionally biased region" description="Polar residues" evidence="1">
    <location>
        <begin position="169"/>
        <end position="178"/>
    </location>
</feature>
<protein>
    <submittedName>
        <fullName evidence="3">Uncharacterized protein</fullName>
    </submittedName>
</protein>
<keyword evidence="4" id="KW-1185">Reference proteome</keyword>
<accession>A0A8X6QZV0</accession>
<dbReference type="OrthoDB" id="6247020at2759"/>
<dbReference type="GO" id="GO:0044325">
    <property type="term" value="F:transmembrane transporter binding"/>
    <property type="evidence" value="ECO:0007669"/>
    <property type="project" value="InterPro"/>
</dbReference>
<evidence type="ECO:0000256" key="2">
    <source>
        <dbReference type="SAM" id="Phobius"/>
    </source>
</evidence>
<name>A0A8X6QZV0_NEPPI</name>
<evidence type="ECO:0000313" key="4">
    <source>
        <dbReference type="Proteomes" id="UP000887013"/>
    </source>
</evidence>
<gene>
    <name evidence="3" type="primary">AVEN_172804_1</name>
    <name evidence="3" type="ORF">NPIL_193053</name>
</gene>
<dbReference type="GO" id="GO:0030141">
    <property type="term" value="C:secretory granule"/>
    <property type="evidence" value="ECO:0007669"/>
    <property type="project" value="TreeGrafter"/>
</dbReference>
<feature type="region of interest" description="Disordered" evidence="1">
    <location>
        <begin position="514"/>
        <end position="538"/>
    </location>
</feature>
<keyword evidence="2" id="KW-0472">Membrane</keyword>
<feature type="compositionally biased region" description="Polar residues" evidence="1">
    <location>
        <begin position="309"/>
        <end position="321"/>
    </location>
</feature>
<feature type="compositionally biased region" description="Polar residues" evidence="1">
    <location>
        <begin position="879"/>
        <end position="893"/>
    </location>
</feature>
<sequence>MIPSHRNNPQQVTPQNTLTVDRHITVYVLLAGVAGGLMLAVVVMVCCKVCLRRKKPLTRQHLAFSRYSDRHSSRSRKYHSLDSSMSMDIETSCGYPDSSLSSSMACTFLSVMQLILQWKQSNRKMELKEFDPDELLESGLSQSWAQAVPDSGPEDFGTEIELQELPMTRASTKRQSASEPKHTECQSDSSSPERYFHSNFFCFDYYLVFLFLLAAASLRCYTKFKGIITSVQRPPEVTSVVRRRSSVGIQRQASVCLSDEEDQAFDHKRIPEDIAEHEKLPEIRQKEVTRVAAIVHRSCNDKPPPPRSWDQTSVCSSSSQPVMGVRHPPFIHSHSSPDSGSTANVLDTKHGRVCSTISLHGIPADTLARVVDLEDYHYSRQQVWELATQGATLLKDKSRSSLDVAAGAEGWTEDPSHIQQAASTEAGLLEKSLEEHQLEHLQTLLKRYLPVEEEDVQIWSKVRYNDTGSREDIREEVIEMISGESSDDSNSSIESELLKQQSRQLWELRATLEDEEDKLSDTQEADDDPPDENPTELPDILASHATSFESTAEVSCDDPGYECDESDYLQLPSHELRRHCYKSLLSKRLQKRTPGGESSFDSWESSSTDRTEGATTSFESTTDNTDSTGEGQTNRLQQMKADSGYKSMESNGKAPRLCRKQLQFTLEGDSVDQMMTLEDTFDEGTEVLFKTPDVQVTDTIKTKSSIETSKVVSFEGVTIEGEGLPQSELQVHKKKYKSALKKHCTESDIQWSEQLPEFKLSTDQLTVETRGKTSVFQRFFRSGRLRMEHMQQFRDYSIDEKSDALFREFSRHDSEGDYYRSRGPRLHGHMRLHHRSLPSTESSSPHLPRKLLSPQVSIEEESCESGGEEKVDKAGGSGMQQDVSSPRKTQAQISVICPSHGGDGQ</sequence>
<dbReference type="EMBL" id="BMAW01040677">
    <property type="protein sequence ID" value="GFU60471.1"/>
    <property type="molecule type" value="Genomic_DNA"/>
</dbReference>
<feature type="region of interest" description="Disordered" evidence="1">
    <location>
        <begin position="591"/>
        <end position="635"/>
    </location>
</feature>
<evidence type="ECO:0000313" key="3">
    <source>
        <dbReference type="EMBL" id="GFU60471.1"/>
    </source>
</evidence>
<dbReference type="AlphaFoldDB" id="A0A8X6QZV0"/>
<dbReference type="Proteomes" id="UP000887013">
    <property type="component" value="Unassembled WGS sequence"/>
</dbReference>
<keyword evidence="2" id="KW-0812">Transmembrane</keyword>
<feature type="compositionally biased region" description="Acidic residues" evidence="1">
    <location>
        <begin position="514"/>
        <end position="534"/>
    </location>
</feature>
<feature type="region of interest" description="Disordered" evidence="1">
    <location>
        <begin position="167"/>
        <end position="192"/>
    </location>
</feature>
<reference evidence="3" key="1">
    <citation type="submission" date="2020-08" db="EMBL/GenBank/DDBJ databases">
        <title>Multicomponent nature underlies the extraordinary mechanical properties of spider dragline silk.</title>
        <authorList>
            <person name="Kono N."/>
            <person name="Nakamura H."/>
            <person name="Mori M."/>
            <person name="Yoshida Y."/>
            <person name="Ohtoshi R."/>
            <person name="Malay A.D."/>
            <person name="Moran D.A.P."/>
            <person name="Tomita M."/>
            <person name="Numata K."/>
            <person name="Arakawa K."/>
        </authorList>
    </citation>
    <scope>NUCLEOTIDE SEQUENCE</scope>
</reference>
<organism evidence="3 4">
    <name type="scientific">Nephila pilipes</name>
    <name type="common">Giant wood spider</name>
    <name type="synonym">Nephila maculata</name>
    <dbReference type="NCBI Taxonomy" id="299642"/>
    <lineage>
        <taxon>Eukaryota</taxon>
        <taxon>Metazoa</taxon>
        <taxon>Ecdysozoa</taxon>
        <taxon>Arthropoda</taxon>
        <taxon>Chelicerata</taxon>
        <taxon>Arachnida</taxon>
        <taxon>Araneae</taxon>
        <taxon>Araneomorphae</taxon>
        <taxon>Entelegynae</taxon>
        <taxon>Araneoidea</taxon>
        <taxon>Nephilidae</taxon>
        <taxon>Nephila</taxon>
    </lineage>
</organism>
<feature type="compositionally biased region" description="Polar residues" evidence="1">
    <location>
        <begin position="613"/>
        <end position="635"/>
    </location>
</feature>
<keyword evidence="2" id="KW-1133">Transmembrane helix</keyword>
<feature type="transmembrane region" description="Helical" evidence="2">
    <location>
        <begin position="200"/>
        <end position="218"/>
    </location>
</feature>
<dbReference type="PANTHER" id="PTHR28597:SF1">
    <property type="entry name" value="VOLTAGE-DEPENDENT CALCIUM CHANNEL BETA SUBUNIT-ASSOCIATED REGULATORY PROTEIN"/>
    <property type="match status" value="1"/>
</dbReference>
<feature type="region of interest" description="Disordered" evidence="1">
    <location>
        <begin position="299"/>
        <end position="322"/>
    </location>
</feature>
<feature type="transmembrane region" description="Helical" evidence="2">
    <location>
        <begin position="24"/>
        <end position="51"/>
    </location>
</feature>
<dbReference type="PANTHER" id="PTHR28597">
    <property type="entry name" value="VOLTAGE-DEPENDENT CALCIUM CHANNEL BETA SUBUNIT-ASSOCIATED REGULATORY PROTEIN"/>
    <property type="match status" value="1"/>
</dbReference>
<dbReference type="GO" id="GO:0005886">
    <property type="term" value="C:plasma membrane"/>
    <property type="evidence" value="ECO:0007669"/>
    <property type="project" value="TreeGrafter"/>
</dbReference>
<dbReference type="GO" id="GO:0045955">
    <property type="term" value="P:negative regulation of calcium ion-dependent exocytosis"/>
    <property type="evidence" value="ECO:0007669"/>
    <property type="project" value="TreeGrafter"/>
</dbReference>
<feature type="region of interest" description="Disordered" evidence="1">
    <location>
        <begin position="836"/>
        <end position="905"/>
    </location>
</feature>
<comment type="caution">
    <text evidence="3">The sequence shown here is derived from an EMBL/GenBank/DDBJ whole genome shotgun (WGS) entry which is preliminary data.</text>
</comment>
<dbReference type="InterPro" id="IPR037658">
    <property type="entry name" value="CBARP"/>
</dbReference>
<evidence type="ECO:0000256" key="1">
    <source>
        <dbReference type="SAM" id="MobiDB-lite"/>
    </source>
</evidence>
<proteinExistence type="predicted"/>